<evidence type="ECO:0000256" key="4">
    <source>
        <dbReference type="ARBA" id="ARBA00022679"/>
    </source>
</evidence>
<dbReference type="GO" id="GO:0019288">
    <property type="term" value="P:isopentenyl diphosphate biosynthetic process, methylerythritol 4-phosphate pathway"/>
    <property type="evidence" value="ECO:0007669"/>
    <property type="project" value="UniProtKB-UniRule"/>
</dbReference>
<name>A0A1M6FR93_9FIRM</name>
<keyword evidence="5 7" id="KW-0548">Nucleotidyltransferase</keyword>
<dbReference type="PROSITE" id="PS01295">
    <property type="entry name" value="ISPD"/>
    <property type="match status" value="1"/>
</dbReference>
<dbReference type="AlphaFoldDB" id="A0A1M6FR93"/>
<sequence>MIMKKIAVVIAAAGSGTRMSAKVKKQYMLLDGKPILYHTIKKFDGIEEICNITVVCDFNGMDFLKKEILEKNCFEKSVNVVEGGASRTESVMKGLLSLDTDTDFVLIHDGVRPFINRYVIREAIKQTVAGKSVVVCSKTVDTIKVAEKGRIIKTLDRSVLWNAETPQCFKYGLILEKVKEAMDLDEQFTDEASILEYFGMDVHIVENSHPNIKITMPKDLVYGEYLLKEEE</sequence>
<dbReference type="InterPro" id="IPR018294">
    <property type="entry name" value="ISPD_synthase_CS"/>
</dbReference>
<dbReference type="SUPFAM" id="SSF53448">
    <property type="entry name" value="Nucleotide-diphospho-sugar transferases"/>
    <property type="match status" value="1"/>
</dbReference>
<dbReference type="CDD" id="cd02516">
    <property type="entry name" value="CDP-ME_synthetase"/>
    <property type="match status" value="1"/>
</dbReference>
<feature type="site" description="Transition state stabilizer" evidence="7">
    <location>
        <position position="25"/>
    </location>
</feature>
<dbReference type="Pfam" id="PF01128">
    <property type="entry name" value="IspD"/>
    <property type="match status" value="1"/>
</dbReference>
<comment type="catalytic activity">
    <reaction evidence="1 7">
        <text>2-C-methyl-D-erythritol 4-phosphate + CTP + H(+) = 4-CDP-2-C-methyl-D-erythritol + diphosphate</text>
        <dbReference type="Rhea" id="RHEA:13429"/>
        <dbReference type="ChEBI" id="CHEBI:15378"/>
        <dbReference type="ChEBI" id="CHEBI:33019"/>
        <dbReference type="ChEBI" id="CHEBI:37563"/>
        <dbReference type="ChEBI" id="CHEBI:57823"/>
        <dbReference type="ChEBI" id="CHEBI:58262"/>
        <dbReference type="EC" id="2.7.7.60"/>
    </reaction>
</comment>
<dbReference type="HAMAP" id="MF_00108">
    <property type="entry name" value="IspD"/>
    <property type="match status" value="1"/>
</dbReference>
<dbReference type="UniPathway" id="UPA00056">
    <property type="reaction ID" value="UER00093"/>
</dbReference>
<feature type="site" description="Transition state stabilizer" evidence="7">
    <location>
        <position position="18"/>
    </location>
</feature>
<evidence type="ECO:0000256" key="5">
    <source>
        <dbReference type="ARBA" id="ARBA00022695"/>
    </source>
</evidence>
<dbReference type="GO" id="GO:0050518">
    <property type="term" value="F:2-C-methyl-D-erythritol 4-phosphate cytidylyltransferase activity"/>
    <property type="evidence" value="ECO:0007669"/>
    <property type="project" value="UniProtKB-UniRule"/>
</dbReference>
<feature type="site" description="Positions MEP for the nucleophilic attack" evidence="7">
    <location>
        <position position="157"/>
    </location>
</feature>
<dbReference type="Proteomes" id="UP000184052">
    <property type="component" value="Unassembled WGS sequence"/>
</dbReference>
<dbReference type="InterPro" id="IPR050088">
    <property type="entry name" value="IspD/TarI_cytidylyltransf_bact"/>
</dbReference>
<evidence type="ECO:0000256" key="6">
    <source>
        <dbReference type="ARBA" id="ARBA00023229"/>
    </source>
</evidence>
<organism evidence="8 9">
    <name type="scientific">Dethiosulfatibacter aminovorans DSM 17477</name>
    <dbReference type="NCBI Taxonomy" id="1121476"/>
    <lineage>
        <taxon>Bacteria</taxon>
        <taxon>Bacillati</taxon>
        <taxon>Bacillota</taxon>
        <taxon>Tissierellia</taxon>
        <taxon>Dethiosulfatibacter</taxon>
    </lineage>
</organism>
<dbReference type="EMBL" id="FQZL01000009">
    <property type="protein sequence ID" value="SHJ00205.1"/>
    <property type="molecule type" value="Genomic_DNA"/>
</dbReference>
<evidence type="ECO:0000256" key="1">
    <source>
        <dbReference type="ARBA" id="ARBA00001282"/>
    </source>
</evidence>
<protein>
    <recommendedName>
        <fullName evidence="7">2-C-methyl-D-erythritol 4-phosphate cytidylyltransferase</fullName>
        <ecNumber evidence="7">2.7.7.60</ecNumber>
    </recommendedName>
    <alternativeName>
        <fullName evidence="7">4-diphosphocytidyl-2C-methyl-D-erythritol synthase</fullName>
    </alternativeName>
    <alternativeName>
        <fullName evidence="7">MEP cytidylyltransferase</fullName>
        <shortName evidence="7">MCT</shortName>
    </alternativeName>
</protein>
<reference evidence="8 9" key="1">
    <citation type="submission" date="2016-11" db="EMBL/GenBank/DDBJ databases">
        <authorList>
            <person name="Jaros S."/>
            <person name="Januszkiewicz K."/>
            <person name="Wedrychowicz H."/>
        </authorList>
    </citation>
    <scope>NUCLEOTIDE SEQUENCE [LARGE SCALE GENOMIC DNA]</scope>
    <source>
        <strain evidence="8 9">DSM 17477</strain>
    </source>
</reference>
<comment type="pathway">
    <text evidence="2 7">Isoprenoid biosynthesis; isopentenyl diphosphate biosynthesis via DXP pathway; isopentenyl diphosphate from 1-deoxy-D-xylulose 5-phosphate: step 2/6.</text>
</comment>
<comment type="function">
    <text evidence="7">Catalyzes the formation of 4-diphosphocytidyl-2-C-methyl-D-erythritol from CTP and 2-C-methyl-D-erythritol 4-phosphate (MEP).</text>
</comment>
<proteinExistence type="inferred from homology"/>
<dbReference type="STRING" id="1121476.SAMN02745751_01508"/>
<evidence type="ECO:0000313" key="9">
    <source>
        <dbReference type="Proteomes" id="UP000184052"/>
    </source>
</evidence>
<keyword evidence="4 7" id="KW-0808">Transferase</keyword>
<dbReference type="PANTHER" id="PTHR32125">
    <property type="entry name" value="2-C-METHYL-D-ERYTHRITOL 4-PHOSPHATE CYTIDYLYLTRANSFERASE, CHLOROPLASTIC"/>
    <property type="match status" value="1"/>
</dbReference>
<dbReference type="Gene3D" id="3.90.550.10">
    <property type="entry name" value="Spore Coat Polysaccharide Biosynthesis Protein SpsA, Chain A"/>
    <property type="match status" value="1"/>
</dbReference>
<dbReference type="InterPro" id="IPR034683">
    <property type="entry name" value="IspD/TarI"/>
</dbReference>
<evidence type="ECO:0000256" key="7">
    <source>
        <dbReference type="HAMAP-Rule" id="MF_00108"/>
    </source>
</evidence>
<evidence type="ECO:0000313" key="8">
    <source>
        <dbReference type="EMBL" id="SHJ00205.1"/>
    </source>
</evidence>
<evidence type="ECO:0000256" key="2">
    <source>
        <dbReference type="ARBA" id="ARBA00004787"/>
    </source>
</evidence>
<keyword evidence="6 7" id="KW-0414">Isoprene biosynthesis</keyword>
<dbReference type="OrthoDB" id="9806837at2"/>
<feature type="site" description="Positions MEP for the nucleophilic attack" evidence="7">
    <location>
        <position position="213"/>
    </location>
</feature>
<dbReference type="InterPro" id="IPR029044">
    <property type="entry name" value="Nucleotide-diphossugar_trans"/>
</dbReference>
<dbReference type="EC" id="2.7.7.60" evidence="7"/>
<dbReference type="FunFam" id="3.90.550.10:FF:000003">
    <property type="entry name" value="2-C-methyl-D-erythritol 4-phosphate cytidylyltransferase"/>
    <property type="match status" value="1"/>
</dbReference>
<accession>A0A1M6FR93</accession>
<keyword evidence="9" id="KW-1185">Reference proteome</keyword>
<dbReference type="PANTHER" id="PTHR32125:SF4">
    <property type="entry name" value="2-C-METHYL-D-ERYTHRITOL 4-PHOSPHATE CYTIDYLYLTRANSFERASE, CHLOROPLASTIC"/>
    <property type="match status" value="1"/>
</dbReference>
<dbReference type="InterPro" id="IPR001228">
    <property type="entry name" value="IspD"/>
</dbReference>
<gene>
    <name evidence="7" type="primary">ispD</name>
    <name evidence="8" type="ORF">SAMN02745751_01508</name>
</gene>
<dbReference type="NCBIfam" id="TIGR00453">
    <property type="entry name" value="ispD"/>
    <property type="match status" value="1"/>
</dbReference>
<comment type="similarity">
    <text evidence="3 7">Belongs to the IspD/TarI cytidylyltransferase family. IspD subfamily.</text>
</comment>
<evidence type="ECO:0000256" key="3">
    <source>
        <dbReference type="ARBA" id="ARBA00009789"/>
    </source>
</evidence>